<name>A0A4Y2BNU3_ARAVE</name>
<evidence type="ECO:0000256" key="1">
    <source>
        <dbReference type="SAM" id="Phobius"/>
    </source>
</evidence>
<reference evidence="2 3" key="1">
    <citation type="journal article" date="2019" name="Sci. Rep.">
        <title>Orb-weaving spider Araneus ventricosus genome elucidates the spidroin gene catalogue.</title>
        <authorList>
            <person name="Kono N."/>
            <person name="Nakamura H."/>
            <person name="Ohtoshi R."/>
            <person name="Moran D.A.P."/>
            <person name="Shinohara A."/>
            <person name="Yoshida Y."/>
            <person name="Fujiwara M."/>
            <person name="Mori M."/>
            <person name="Tomita M."/>
            <person name="Arakawa K."/>
        </authorList>
    </citation>
    <scope>NUCLEOTIDE SEQUENCE [LARGE SCALE GENOMIC DNA]</scope>
</reference>
<feature type="transmembrane region" description="Helical" evidence="1">
    <location>
        <begin position="47"/>
        <end position="69"/>
    </location>
</feature>
<organism evidence="2 3">
    <name type="scientific">Araneus ventricosus</name>
    <name type="common">Orbweaver spider</name>
    <name type="synonym">Epeira ventricosa</name>
    <dbReference type="NCBI Taxonomy" id="182803"/>
    <lineage>
        <taxon>Eukaryota</taxon>
        <taxon>Metazoa</taxon>
        <taxon>Ecdysozoa</taxon>
        <taxon>Arthropoda</taxon>
        <taxon>Chelicerata</taxon>
        <taxon>Arachnida</taxon>
        <taxon>Araneae</taxon>
        <taxon>Araneomorphae</taxon>
        <taxon>Entelegynae</taxon>
        <taxon>Araneoidea</taxon>
        <taxon>Araneidae</taxon>
        <taxon>Araneus</taxon>
    </lineage>
</organism>
<evidence type="ECO:0000313" key="3">
    <source>
        <dbReference type="Proteomes" id="UP000499080"/>
    </source>
</evidence>
<proteinExistence type="predicted"/>
<keyword evidence="1" id="KW-1133">Transmembrane helix</keyword>
<dbReference type="AlphaFoldDB" id="A0A4Y2BNU3"/>
<keyword evidence="1" id="KW-0812">Transmembrane</keyword>
<keyword evidence="1" id="KW-0472">Membrane</keyword>
<accession>A0A4Y2BNU3</accession>
<dbReference type="OrthoDB" id="6433310at2759"/>
<dbReference type="EMBL" id="BGPR01000095">
    <property type="protein sequence ID" value="GBL93613.1"/>
    <property type="molecule type" value="Genomic_DNA"/>
</dbReference>
<protein>
    <submittedName>
        <fullName evidence="2">Uncharacterized protein</fullName>
    </submittedName>
</protein>
<keyword evidence="3" id="KW-1185">Reference proteome</keyword>
<dbReference type="Proteomes" id="UP000499080">
    <property type="component" value="Unassembled WGS sequence"/>
</dbReference>
<gene>
    <name evidence="2" type="ORF">AVEN_25614_1</name>
</gene>
<evidence type="ECO:0000313" key="2">
    <source>
        <dbReference type="EMBL" id="GBL93613.1"/>
    </source>
</evidence>
<sequence>MMPWRSIVEKRADDKSPSVPQSFVVLSVSSTSSNPSLLSSLAGVPSFTLAVGAAGSLFELTCCLVQFFFQSVRFTTTKLLGVESVSSLSLRFTTTRWSELVDSVFVNDGTHKNKHLPSLMMIADTDEMTLVYFFADTRSYHRLDLAPGSLKS</sequence>
<comment type="caution">
    <text evidence="2">The sequence shown here is derived from an EMBL/GenBank/DDBJ whole genome shotgun (WGS) entry which is preliminary data.</text>
</comment>